<evidence type="ECO:0000256" key="1">
    <source>
        <dbReference type="SAM" id="SignalP"/>
    </source>
</evidence>
<dbReference type="RefSeq" id="WP_112898614.1">
    <property type="nucleotide sequence ID" value="NZ_CP030750.1"/>
</dbReference>
<gene>
    <name evidence="2" type="ORF">C1S65_16535</name>
</gene>
<dbReference type="AlphaFoldDB" id="A0AAD0PGG4"/>
<protein>
    <recommendedName>
        <fullName evidence="4">Lipoprotein</fullName>
    </recommendedName>
</protein>
<accession>A0AAD0PGG4</accession>
<feature type="chain" id="PRO_5042157430" description="Lipoprotein" evidence="1">
    <location>
        <begin position="19"/>
        <end position="207"/>
    </location>
</feature>
<evidence type="ECO:0008006" key="4">
    <source>
        <dbReference type="Google" id="ProtNLM"/>
    </source>
</evidence>
<proteinExistence type="predicted"/>
<evidence type="ECO:0000313" key="3">
    <source>
        <dbReference type="Proteomes" id="UP000251617"/>
    </source>
</evidence>
<organism evidence="2 3">
    <name type="scientific">Pseudomonas putida</name>
    <name type="common">Arthrobacter siderocapsulatus</name>
    <dbReference type="NCBI Taxonomy" id="303"/>
    <lineage>
        <taxon>Bacteria</taxon>
        <taxon>Pseudomonadati</taxon>
        <taxon>Pseudomonadota</taxon>
        <taxon>Gammaproteobacteria</taxon>
        <taxon>Pseudomonadales</taxon>
        <taxon>Pseudomonadaceae</taxon>
        <taxon>Pseudomonas</taxon>
    </lineage>
</organism>
<feature type="signal peptide" evidence="1">
    <location>
        <begin position="1"/>
        <end position="18"/>
    </location>
</feature>
<dbReference type="Proteomes" id="UP000251617">
    <property type="component" value="Chromosome"/>
</dbReference>
<sequence length="207" mass="23041">MLVRMFLLLSFMVLGACASSLNLIQRADETKPLDPNKAVIVGFVSEAFLTQPHGLKVMLKYQDPNKDAVDTRISLDTLGRKNEVTGDDILKSNVLGNSFVYEVPAGTYELTHWYYTYYDGLSAKQDKKLEFTVKPGEVAYIGSFHANSLFMCLYGKDDYSNAIAVVKKAHPFLANAVISNRSQTMTFPGWPNVNAEDVLQKGLCNIQ</sequence>
<name>A0AAD0PGG4_PSEPU</name>
<evidence type="ECO:0000313" key="2">
    <source>
        <dbReference type="EMBL" id="AXA25642.1"/>
    </source>
</evidence>
<reference evidence="2 3" key="1">
    <citation type="submission" date="2018-06" db="EMBL/GenBank/DDBJ databases">
        <title>The genome of Pseudomonas putida NX-1, a lignin degrader.</title>
        <authorList>
            <person name="Xu Z."/>
        </authorList>
    </citation>
    <scope>NUCLEOTIDE SEQUENCE [LARGE SCALE GENOMIC DNA]</scope>
    <source>
        <strain evidence="2 3">NX-1</strain>
    </source>
</reference>
<dbReference type="EMBL" id="CP030750">
    <property type="protein sequence ID" value="AXA25642.1"/>
    <property type="molecule type" value="Genomic_DNA"/>
</dbReference>
<dbReference type="PROSITE" id="PS51257">
    <property type="entry name" value="PROKAR_LIPOPROTEIN"/>
    <property type="match status" value="1"/>
</dbReference>
<keyword evidence="1" id="KW-0732">Signal</keyword>